<dbReference type="InterPro" id="IPR036365">
    <property type="entry name" value="PGBD-like_sf"/>
</dbReference>
<feature type="region of interest" description="Disordered" evidence="1">
    <location>
        <begin position="356"/>
        <end position="415"/>
    </location>
</feature>
<keyword evidence="2" id="KW-1133">Transmembrane helix</keyword>
<evidence type="ECO:0000256" key="1">
    <source>
        <dbReference type="SAM" id="MobiDB-lite"/>
    </source>
</evidence>
<keyword evidence="5" id="KW-1185">Reference proteome</keyword>
<keyword evidence="2" id="KW-0472">Membrane</keyword>
<dbReference type="InterPro" id="IPR002477">
    <property type="entry name" value="Peptidoglycan-bd-like"/>
</dbReference>
<reference evidence="4 5" key="1">
    <citation type="submission" date="2019-12" db="EMBL/GenBank/DDBJ databases">
        <title>Nesterenkonia muleiensis sp. nov., a novel actinobacterium isolated from sap of Populus euphratica.</title>
        <authorList>
            <person name="Wang R."/>
        </authorList>
    </citation>
    <scope>NUCLEOTIDE SEQUENCE [LARGE SCALE GENOMIC DNA]</scope>
    <source>
        <strain evidence="4 5">F10</strain>
    </source>
</reference>
<accession>A0A7K1UHI9</accession>
<feature type="domain" description="Peptidoglycan binding-like" evidence="3">
    <location>
        <begin position="127"/>
        <end position="174"/>
    </location>
</feature>
<evidence type="ECO:0000259" key="3">
    <source>
        <dbReference type="Pfam" id="PF01471"/>
    </source>
</evidence>
<dbReference type="AlphaFoldDB" id="A0A7K1UHI9"/>
<dbReference type="RefSeq" id="WP_157322407.1">
    <property type="nucleotide sequence ID" value="NZ_BMFX01000048.1"/>
</dbReference>
<feature type="compositionally biased region" description="Acidic residues" evidence="1">
    <location>
        <begin position="380"/>
        <end position="415"/>
    </location>
</feature>
<evidence type="ECO:0000256" key="2">
    <source>
        <dbReference type="SAM" id="Phobius"/>
    </source>
</evidence>
<organism evidence="4 5">
    <name type="scientific">Nesterenkonia alkaliphila</name>
    <dbReference type="NCBI Taxonomy" id="1463631"/>
    <lineage>
        <taxon>Bacteria</taxon>
        <taxon>Bacillati</taxon>
        <taxon>Actinomycetota</taxon>
        <taxon>Actinomycetes</taxon>
        <taxon>Micrococcales</taxon>
        <taxon>Micrococcaceae</taxon>
        <taxon>Nesterenkonia</taxon>
    </lineage>
</organism>
<keyword evidence="2" id="KW-0812">Transmembrane</keyword>
<dbReference type="Proteomes" id="UP000460157">
    <property type="component" value="Unassembled WGS sequence"/>
</dbReference>
<dbReference type="InterPro" id="IPR036366">
    <property type="entry name" value="PGBDSf"/>
</dbReference>
<dbReference type="Gene3D" id="1.10.101.10">
    <property type="entry name" value="PGBD-like superfamily/PGBD"/>
    <property type="match status" value="1"/>
</dbReference>
<proteinExistence type="predicted"/>
<name>A0A7K1UHI9_9MICC</name>
<dbReference type="Pfam" id="PF01471">
    <property type="entry name" value="PG_binding_1"/>
    <property type="match status" value="1"/>
</dbReference>
<feature type="transmembrane region" description="Helical" evidence="2">
    <location>
        <begin position="12"/>
        <end position="33"/>
    </location>
</feature>
<protein>
    <recommendedName>
        <fullName evidence="3">Peptidoglycan binding-like domain-containing protein</fullName>
    </recommendedName>
</protein>
<sequence>MTEQRRRRPRRFLNILVLILAVVLAAAAGWWAASTTMGESETQEQETASQEIWAEASYASVGRSLNLSTTVRQPSETVGTNRFPGIVREAQDGQLDNGDMVYRVGSNAVRIIESPVPFWRDLTQGSSGPDVTAVQEYLISAGYLEGGEAHGRYDQWTAAAVQDWQEELGIAGTGTIELGEVVAVPRAPLVIQLGESIRVGAELAGGEEAVQAPTGDRSFVMVLMDSQAQQITMDATIEITFEDHTWEAVVESVAEGDPAMGGGVEYHLTAPDSAEVCGEHCDQLPADPQLSLRSSVIVTPPVEGVAVPAAAVRTAADGSTYVQTRQGETTLEVLGSGQGLAIVEGLEEGTEVRVFSDSPATGQQPAPEPEPQEAPQQDQPDPEEPQEDDAAPPEDQEQDDLPGETGGTEEENGGD</sequence>
<evidence type="ECO:0000313" key="5">
    <source>
        <dbReference type="Proteomes" id="UP000460157"/>
    </source>
</evidence>
<evidence type="ECO:0000313" key="4">
    <source>
        <dbReference type="EMBL" id="MVT25933.1"/>
    </source>
</evidence>
<dbReference type="SUPFAM" id="SSF47090">
    <property type="entry name" value="PGBD-like"/>
    <property type="match status" value="1"/>
</dbReference>
<gene>
    <name evidence="4" type="ORF">GNZ21_06105</name>
</gene>
<comment type="caution">
    <text evidence="4">The sequence shown here is derived from an EMBL/GenBank/DDBJ whole genome shotgun (WGS) entry which is preliminary data.</text>
</comment>
<dbReference type="OrthoDB" id="3268648at2"/>
<dbReference type="EMBL" id="WRPM01000041">
    <property type="protein sequence ID" value="MVT25933.1"/>
    <property type="molecule type" value="Genomic_DNA"/>
</dbReference>